<protein>
    <submittedName>
        <fullName evidence="5">N-acetyltransferase</fullName>
    </submittedName>
</protein>
<comment type="caution">
    <text evidence="5">The sequence shown here is derived from an EMBL/GenBank/DDBJ whole genome shotgun (WGS) entry which is preliminary data.</text>
</comment>
<evidence type="ECO:0000256" key="3">
    <source>
        <dbReference type="ARBA" id="ARBA00038502"/>
    </source>
</evidence>
<evidence type="ECO:0000313" key="5">
    <source>
        <dbReference type="EMBL" id="RFB04645.1"/>
    </source>
</evidence>
<dbReference type="PROSITE" id="PS51186">
    <property type="entry name" value="GNAT"/>
    <property type="match status" value="1"/>
</dbReference>
<dbReference type="Pfam" id="PF13302">
    <property type="entry name" value="Acetyltransf_3"/>
    <property type="match status" value="1"/>
</dbReference>
<gene>
    <name evidence="5" type="ORF">DX908_04730</name>
</gene>
<dbReference type="PANTHER" id="PTHR43792:SF8">
    <property type="entry name" value="[RIBOSOMAL PROTEIN US5]-ALANINE N-ACETYLTRANSFERASE"/>
    <property type="match status" value="1"/>
</dbReference>
<dbReference type="PANTHER" id="PTHR43792">
    <property type="entry name" value="GNAT FAMILY, PUTATIVE (AFU_ORTHOLOGUE AFUA_3G00765)-RELATED-RELATED"/>
    <property type="match status" value="1"/>
</dbReference>
<accession>A0A371RGV8</accession>
<dbReference type="InterPro" id="IPR000182">
    <property type="entry name" value="GNAT_dom"/>
</dbReference>
<dbReference type="SUPFAM" id="SSF55729">
    <property type="entry name" value="Acyl-CoA N-acyltransferases (Nat)"/>
    <property type="match status" value="1"/>
</dbReference>
<dbReference type="InParanoid" id="A0A371RGV8"/>
<dbReference type="InterPro" id="IPR051531">
    <property type="entry name" value="N-acetyltransferase"/>
</dbReference>
<dbReference type="GO" id="GO:0016747">
    <property type="term" value="F:acyltransferase activity, transferring groups other than amino-acyl groups"/>
    <property type="evidence" value="ECO:0007669"/>
    <property type="project" value="InterPro"/>
</dbReference>
<evidence type="ECO:0000256" key="1">
    <source>
        <dbReference type="ARBA" id="ARBA00022679"/>
    </source>
</evidence>
<evidence type="ECO:0000259" key="4">
    <source>
        <dbReference type="PROSITE" id="PS51186"/>
    </source>
</evidence>
<sequence length="171" mass="19178">MTLRPPRDEDGPDAVRYLDDHETARMLARVPHPYTMDDWNGFMENVVRNGDEDVLALTDKASGAFMGVISFQTDEDEPVLGYWLGAPFRGRGFMKEAGLAFVRHGFAKLAVPSMISGHFIDNPASGRVLNFLGFEEFEIDLVTALSRGPEPVRHVTMRLTNERFDRLHPAG</sequence>
<keyword evidence="2" id="KW-0012">Acyltransferase</keyword>
<name>A0A371RGV8_9PROT</name>
<dbReference type="Proteomes" id="UP000264589">
    <property type="component" value="Unassembled WGS sequence"/>
</dbReference>
<keyword evidence="1 5" id="KW-0808">Transferase</keyword>
<reference evidence="5 6" key="1">
    <citation type="submission" date="2018-08" db="EMBL/GenBank/DDBJ databases">
        <title>Parvularcula sp. SM1705, isolated from surface water of the South Sea China.</title>
        <authorList>
            <person name="Sun L."/>
        </authorList>
    </citation>
    <scope>NUCLEOTIDE SEQUENCE [LARGE SCALE GENOMIC DNA]</scope>
    <source>
        <strain evidence="5 6">SM1705</strain>
    </source>
</reference>
<dbReference type="Gene3D" id="3.40.630.30">
    <property type="match status" value="1"/>
</dbReference>
<proteinExistence type="inferred from homology"/>
<dbReference type="AlphaFoldDB" id="A0A371RGV8"/>
<dbReference type="EMBL" id="QUQO01000001">
    <property type="protein sequence ID" value="RFB04645.1"/>
    <property type="molecule type" value="Genomic_DNA"/>
</dbReference>
<evidence type="ECO:0000313" key="6">
    <source>
        <dbReference type="Proteomes" id="UP000264589"/>
    </source>
</evidence>
<dbReference type="InterPro" id="IPR016181">
    <property type="entry name" value="Acyl_CoA_acyltransferase"/>
</dbReference>
<organism evidence="5 6">
    <name type="scientific">Parvularcula marina</name>
    <dbReference type="NCBI Taxonomy" id="2292771"/>
    <lineage>
        <taxon>Bacteria</taxon>
        <taxon>Pseudomonadati</taxon>
        <taxon>Pseudomonadota</taxon>
        <taxon>Alphaproteobacteria</taxon>
        <taxon>Parvularculales</taxon>
        <taxon>Parvularculaceae</taxon>
        <taxon>Parvularcula</taxon>
    </lineage>
</organism>
<comment type="similarity">
    <text evidence="3">Belongs to the acetyltransferase family. RimJ subfamily.</text>
</comment>
<evidence type="ECO:0000256" key="2">
    <source>
        <dbReference type="ARBA" id="ARBA00023315"/>
    </source>
</evidence>
<feature type="domain" description="N-acetyltransferase" evidence="4">
    <location>
        <begin position="1"/>
        <end position="162"/>
    </location>
</feature>
<keyword evidence="6" id="KW-1185">Reference proteome</keyword>